<organism evidence="2 3">
    <name type="scientific">Boletus edulis BED1</name>
    <dbReference type="NCBI Taxonomy" id="1328754"/>
    <lineage>
        <taxon>Eukaryota</taxon>
        <taxon>Fungi</taxon>
        <taxon>Dikarya</taxon>
        <taxon>Basidiomycota</taxon>
        <taxon>Agaricomycotina</taxon>
        <taxon>Agaricomycetes</taxon>
        <taxon>Agaricomycetidae</taxon>
        <taxon>Boletales</taxon>
        <taxon>Boletineae</taxon>
        <taxon>Boletaceae</taxon>
        <taxon>Boletoideae</taxon>
        <taxon>Boletus</taxon>
    </lineage>
</organism>
<gene>
    <name evidence="2" type="ORF">L210DRAFT_989927</name>
</gene>
<evidence type="ECO:0000256" key="1">
    <source>
        <dbReference type="SAM" id="MobiDB-lite"/>
    </source>
</evidence>
<evidence type="ECO:0000313" key="3">
    <source>
        <dbReference type="Proteomes" id="UP001194468"/>
    </source>
</evidence>
<protein>
    <submittedName>
        <fullName evidence="2">Uncharacterized protein</fullName>
    </submittedName>
</protein>
<dbReference type="AlphaFoldDB" id="A0AAD4BDS7"/>
<proteinExistence type="predicted"/>
<reference evidence="2" key="2">
    <citation type="journal article" date="2020" name="Nat. Commun.">
        <title>Large-scale genome sequencing of mycorrhizal fungi provides insights into the early evolution of symbiotic traits.</title>
        <authorList>
            <person name="Miyauchi S."/>
            <person name="Kiss E."/>
            <person name="Kuo A."/>
            <person name="Drula E."/>
            <person name="Kohler A."/>
            <person name="Sanchez-Garcia M."/>
            <person name="Morin E."/>
            <person name="Andreopoulos B."/>
            <person name="Barry K.W."/>
            <person name="Bonito G."/>
            <person name="Buee M."/>
            <person name="Carver A."/>
            <person name="Chen C."/>
            <person name="Cichocki N."/>
            <person name="Clum A."/>
            <person name="Culley D."/>
            <person name="Crous P.W."/>
            <person name="Fauchery L."/>
            <person name="Girlanda M."/>
            <person name="Hayes R.D."/>
            <person name="Keri Z."/>
            <person name="LaButti K."/>
            <person name="Lipzen A."/>
            <person name="Lombard V."/>
            <person name="Magnuson J."/>
            <person name="Maillard F."/>
            <person name="Murat C."/>
            <person name="Nolan M."/>
            <person name="Ohm R.A."/>
            <person name="Pangilinan J."/>
            <person name="Pereira M.F."/>
            <person name="Perotto S."/>
            <person name="Peter M."/>
            <person name="Pfister S."/>
            <person name="Riley R."/>
            <person name="Sitrit Y."/>
            <person name="Stielow J.B."/>
            <person name="Szollosi G."/>
            <person name="Zifcakova L."/>
            <person name="Stursova M."/>
            <person name="Spatafora J.W."/>
            <person name="Tedersoo L."/>
            <person name="Vaario L.M."/>
            <person name="Yamada A."/>
            <person name="Yan M."/>
            <person name="Wang P."/>
            <person name="Xu J."/>
            <person name="Bruns T."/>
            <person name="Baldrian P."/>
            <person name="Vilgalys R."/>
            <person name="Dunand C."/>
            <person name="Henrissat B."/>
            <person name="Grigoriev I.V."/>
            <person name="Hibbett D."/>
            <person name="Nagy L.G."/>
            <person name="Martin F.M."/>
        </authorList>
    </citation>
    <scope>NUCLEOTIDE SEQUENCE</scope>
    <source>
        <strain evidence="2">BED1</strain>
    </source>
</reference>
<dbReference type="EMBL" id="WHUW01000137">
    <property type="protein sequence ID" value="KAF8421742.1"/>
    <property type="molecule type" value="Genomic_DNA"/>
</dbReference>
<feature type="region of interest" description="Disordered" evidence="1">
    <location>
        <begin position="1"/>
        <end position="21"/>
    </location>
</feature>
<keyword evidence="3" id="KW-1185">Reference proteome</keyword>
<comment type="caution">
    <text evidence="2">The sequence shown here is derived from an EMBL/GenBank/DDBJ whole genome shotgun (WGS) entry which is preliminary data.</text>
</comment>
<evidence type="ECO:0000313" key="2">
    <source>
        <dbReference type="EMBL" id="KAF8421742.1"/>
    </source>
</evidence>
<reference evidence="2" key="1">
    <citation type="submission" date="2019-10" db="EMBL/GenBank/DDBJ databases">
        <authorList>
            <consortium name="DOE Joint Genome Institute"/>
            <person name="Kuo A."/>
            <person name="Miyauchi S."/>
            <person name="Kiss E."/>
            <person name="Drula E."/>
            <person name="Kohler A."/>
            <person name="Sanchez-Garcia M."/>
            <person name="Andreopoulos B."/>
            <person name="Barry K.W."/>
            <person name="Bonito G."/>
            <person name="Buee M."/>
            <person name="Carver A."/>
            <person name="Chen C."/>
            <person name="Cichocki N."/>
            <person name="Clum A."/>
            <person name="Culley D."/>
            <person name="Crous P.W."/>
            <person name="Fauchery L."/>
            <person name="Girlanda M."/>
            <person name="Hayes R."/>
            <person name="Keri Z."/>
            <person name="LaButti K."/>
            <person name="Lipzen A."/>
            <person name="Lombard V."/>
            <person name="Magnuson J."/>
            <person name="Maillard F."/>
            <person name="Morin E."/>
            <person name="Murat C."/>
            <person name="Nolan M."/>
            <person name="Ohm R."/>
            <person name="Pangilinan J."/>
            <person name="Pereira M."/>
            <person name="Perotto S."/>
            <person name="Peter M."/>
            <person name="Riley R."/>
            <person name="Sitrit Y."/>
            <person name="Stielow B."/>
            <person name="Szollosi G."/>
            <person name="Zifcakova L."/>
            <person name="Stursova M."/>
            <person name="Spatafora J.W."/>
            <person name="Tedersoo L."/>
            <person name="Vaario L.-M."/>
            <person name="Yamada A."/>
            <person name="Yan M."/>
            <person name="Wang P."/>
            <person name="Xu J."/>
            <person name="Bruns T."/>
            <person name="Baldrian P."/>
            <person name="Vilgalys R."/>
            <person name="Henrissat B."/>
            <person name="Grigoriev I.V."/>
            <person name="Hibbett D."/>
            <person name="Nagy L.G."/>
            <person name="Martin F.M."/>
        </authorList>
    </citation>
    <scope>NUCLEOTIDE SEQUENCE</scope>
    <source>
        <strain evidence="2">BED1</strain>
    </source>
</reference>
<dbReference type="Proteomes" id="UP001194468">
    <property type="component" value="Unassembled WGS sequence"/>
</dbReference>
<accession>A0AAD4BDS7</accession>
<sequence length="211" mass="23501">MDLATSWSTPLSLSTRSSASTCSSASTRSEELVNTQFHLFLDEISSTYFLDCDVALTKDGAGSGSVVSSETAVQEPVGDDLKRNQMANAMRLRSLGSRRVLVKDTAFQTWYTFLNYLYTDKSSFLPLRLAMPVGQSRASCTSTSSPDEPRGVPAFRHSRFHPRRARLHPLCRSSWLTSTVQRPCIRHHANDGQYLPVVFFGLAKRPEMTTI</sequence>
<name>A0AAD4BDS7_BOLED</name>